<dbReference type="Gene3D" id="1.25.10.10">
    <property type="entry name" value="Leucine-rich Repeat Variant"/>
    <property type="match status" value="1"/>
</dbReference>
<proteinExistence type="predicted"/>
<dbReference type="SUPFAM" id="SSF48371">
    <property type="entry name" value="ARM repeat"/>
    <property type="match status" value="1"/>
</dbReference>
<evidence type="ECO:0000313" key="2">
    <source>
        <dbReference type="EMBL" id="KAG9459403.1"/>
    </source>
</evidence>
<protein>
    <recommendedName>
        <fullName evidence="1">DUF3730 domain-containing protein</fullName>
    </recommendedName>
</protein>
<evidence type="ECO:0000259" key="1">
    <source>
        <dbReference type="Pfam" id="PF12530"/>
    </source>
</evidence>
<sequence length="1826" mass="204424">MDFYSLLLERTRSAIPSIQRYAVISIFEKVRSALSPSHSEFQAGRSAISQCLSSQSFEVLDQSVREICRLVREGKLNVSEGLLELQAALEGVDPRAVDVFVKGIGFICCLAFKRDPSWSFESQGSHPFVRVLSSRIEVQEELSRQVLLFILRSRSIGLPGVLRFLRPFVMFSILRIQFTDSSLLFTSQLISSIASLSTCFPSEATSVIMYLVECLRYFPFRNQKEFKYLITIAEYMVDSYVAVMTQVHDTGMVIDGIQICGAVLLEVLLSLCMDLNKCAGGIEPLIELSRHLLLAQKDLGLRFIPELSAVISPLIVILTKAEFEHEQLSIVKLSISLLKWKDQCGSCLIEDLLFVFPVLDLLSSPARSVKTVAADLLSLLGKSLSCLASKTVSPAGPVGFPSISTPGSIVYRLLHHLWCQERFLSSMSFYISYKEIPNYNRMFGEKKSWVSQLRDCFLMYAKRQESESSSQCQEMQGMSLLLGAVVTVFVMRPTVCNSAVDSLAAISRINPKVGMPLLLSIPFFHKMFSRDENDSQAILLKLLEVFPSLASHSVMMPLVIQSILPMLQRDAKSVVYATAVRLLCKTWEVTDRVFGHLQGVLQPKAFFEFSSERNICISMAASIRDVCKANPDRGVDLILSVSACIESPDPIVQSLGLASLAHLCEADVIDFYTAWSVIAKQVLDHSAQPIIAYGLCMVLRWGAMDAETHPEASKNVLQILWKIGTSRVDSPLWIKARTSAIESLINYEIKHIKDAISEFSLLNYEKLIVEENLEVLEAWEKFEAKVISFEHISRRRMWKEKKVLVTKVEKMLDVFPRVMFFSGKGGTAQDFPGAALLSLPYDSKDMRTSKDSGCMKYESALVEIAQSLDLSRNILVAFLSLQSWKPFMYRWMRVVAGPTKSLEANFEAANDILKVLCRIAEESVPRSAENIVLAFGALCMILPTSAHVVITAASKFLLKWLFQYEHEHRQWTSAISLGLVSCCLHPTDSQQRFQVITGLLKVASEAKSILVRGACGVGLGLASQALLPKAEHVSAPNLEEGKATVKEISLIGKIIRSLSHMICQVCPSSIDSLQRLSQKFPPGPDDTCAEELIYTPCDKCDNFEEDTWGVSGLVLGLGNCVVAMYRAGVHDAVLNLKDILLSWVPQFNSLVQGAEDSGIGKRQVGLSVGSCLVLPMVVSFCKRMELINDKLDNVIMGYKELISELLDVKRSGALHQSLLTASCIGAGNLVSSILDVGIDSVKVDDVKSLLELMRNTYKQPYPPTIHLGGMLGVVNALGADAGYLTNGYPRPSSLVTAREQKERCYIRGPLLSNPILEQYCTSLMQEMFLVAQDCKDQQIQRHAAWAVAFLRHRWWSEEFQSVNISHGHTVEFKSASQSFGDDNIVWRLSLWLRDLNSETLTVPHVNTVTAVLRCLSHAPRLPTLDWGPIIRYLMKYEDKFLSKSNLETTIQKGELRETCIYFSIAHASQRGPLMFLLDELSDLARFQTLELKLQCYLLCHLGKLGKVFAGSRLEKLFSDMFDYFRSSLSSYQAYAALDKSQLRISFWKGLCGCLPETSEEFPVDISNVEKCMELLFFLLPGKKDPEEEQMDSEMEWLEAIRCLHKARKSWLMNILQVNTADLVEQGVDFKDVSKRIKARARLTAIGCMPFVELQKLKLFLLNTGFDGIWNVLLEVSVALQQAEDSTKRQWLIESVEISCITEYPSTALKFIGALSSGWCKYAPLLIIDEFSVLSDLPISLPSLLSDSKWLVVTESVVQKLWVSMERIYAWTIQSDKGGDVTQQAPNNPSEMSMSLFLTRVMHATCFSLREYLPLEKQLKLADMVIP</sequence>
<dbReference type="InterPro" id="IPR022542">
    <property type="entry name" value="FOCAD/RST1_DUF3730"/>
</dbReference>
<feature type="domain" description="DUF3730" evidence="1">
    <location>
        <begin position="82"/>
        <end position="341"/>
    </location>
</feature>
<dbReference type="PANTHER" id="PTHR16212">
    <property type="entry name" value="FOCADHESIN FAMILY MEMBER"/>
    <property type="match status" value="1"/>
</dbReference>
<dbReference type="InterPro" id="IPR011989">
    <property type="entry name" value="ARM-like"/>
</dbReference>
<reference evidence="2 3" key="1">
    <citation type="submission" date="2021-07" db="EMBL/GenBank/DDBJ databases">
        <title>The Aristolochia fimbriata genome: insights into angiosperm evolution, floral development and chemical biosynthesis.</title>
        <authorList>
            <person name="Jiao Y."/>
        </authorList>
    </citation>
    <scope>NUCLEOTIDE SEQUENCE [LARGE SCALE GENOMIC DNA]</scope>
    <source>
        <strain evidence="2">IBCAS-2021</strain>
        <tissue evidence="2">Leaf</tissue>
    </source>
</reference>
<accession>A0AAV7FER8</accession>
<dbReference type="GO" id="GO:0060147">
    <property type="term" value="P:regulation of post-transcriptional gene silencing"/>
    <property type="evidence" value="ECO:0007669"/>
    <property type="project" value="InterPro"/>
</dbReference>
<dbReference type="PANTHER" id="PTHR16212:SF4">
    <property type="entry name" value="FOCADHESIN"/>
    <property type="match status" value="1"/>
</dbReference>
<evidence type="ECO:0000313" key="3">
    <source>
        <dbReference type="Proteomes" id="UP000825729"/>
    </source>
</evidence>
<dbReference type="Pfam" id="PF12530">
    <property type="entry name" value="DUF3730"/>
    <property type="match status" value="2"/>
</dbReference>
<name>A0AAV7FER8_ARIFI</name>
<dbReference type="InterPro" id="IPR016024">
    <property type="entry name" value="ARM-type_fold"/>
</dbReference>
<dbReference type="InterPro" id="IPR045163">
    <property type="entry name" value="Focadhesin/RST1"/>
</dbReference>
<keyword evidence="3" id="KW-1185">Reference proteome</keyword>
<dbReference type="Proteomes" id="UP000825729">
    <property type="component" value="Unassembled WGS sequence"/>
</dbReference>
<feature type="domain" description="DUF3730" evidence="1">
    <location>
        <begin position="528"/>
        <end position="744"/>
    </location>
</feature>
<gene>
    <name evidence="2" type="ORF">H6P81_003911</name>
</gene>
<comment type="caution">
    <text evidence="2">The sequence shown here is derived from an EMBL/GenBank/DDBJ whole genome shotgun (WGS) entry which is preliminary data.</text>
</comment>
<organism evidence="2 3">
    <name type="scientific">Aristolochia fimbriata</name>
    <name type="common">White veined hardy Dutchman's pipe vine</name>
    <dbReference type="NCBI Taxonomy" id="158543"/>
    <lineage>
        <taxon>Eukaryota</taxon>
        <taxon>Viridiplantae</taxon>
        <taxon>Streptophyta</taxon>
        <taxon>Embryophyta</taxon>
        <taxon>Tracheophyta</taxon>
        <taxon>Spermatophyta</taxon>
        <taxon>Magnoliopsida</taxon>
        <taxon>Magnoliidae</taxon>
        <taxon>Piperales</taxon>
        <taxon>Aristolochiaceae</taxon>
        <taxon>Aristolochia</taxon>
    </lineage>
</organism>
<dbReference type="EMBL" id="JAINDJ010000002">
    <property type="protein sequence ID" value="KAG9459403.1"/>
    <property type="molecule type" value="Genomic_DNA"/>
</dbReference>